<evidence type="ECO:0000313" key="2">
    <source>
        <dbReference type="EMBL" id="QJE95031.1"/>
    </source>
</evidence>
<evidence type="ECO:0000256" key="1">
    <source>
        <dbReference type="SAM" id="SignalP"/>
    </source>
</evidence>
<keyword evidence="1" id="KW-0732">Signal</keyword>
<dbReference type="PROSITE" id="PS51257">
    <property type="entry name" value="PROKAR_LIPOPROTEIN"/>
    <property type="match status" value="1"/>
</dbReference>
<dbReference type="EMBL" id="CP051774">
    <property type="protein sequence ID" value="QJE95031.1"/>
    <property type="molecule type" value="Genomic_DNA"/>
</dbReference>
<accession>A0A858REJ6</accession>
<proteinExistence type="predicted"/>
<evidence type="ECO:0000313" key="3">
    <source>
        <dbReference type="Proteomes" id="UP000501812"/>
    </source>
</evidence>
<gene>
    <name evidence="2" type="ORF">HHL09_04330</name>
</gene>
<organism evidence="2 3">
    <name type="scientific">Luteolibacter luteus</name>
    <dbReference type="NCBI Taxonomy" id="2728835"/>
    <lineage>
        <taxon>Bacteria</taxon>
        <taxon>Pseudomonadati</taxon>
        <taxon>Verrucomicrobiota</taxon>
        <taxon>Verrucomicrobiia</taxon>
        <taxon>Verrucomicrobiales</taxon>
        <taxon>Verrucomicrobiaceae</taxon>
        <taxon>Luteolibacter</taxon>
    </lineage>
</organism>
<keyword evidence="3" id="KW-1185">Reference proteome</keyword>
<dbReference type="KEGG" id="luo:HHL09_04330"/>
<protein>
    <recommendedName>
        <fullName evidence="4">Glycine zipper 2TM domain-containing protein</fullName>
    </recommendedName>
</protein>
<dbReference type="Proteomes" id="UP000501812">
    <property type="component" value="Chromosome"/>
</dbReference>
<feature type="signal peptide" evidence="1">
    <location>
        <begin position="1"/>
        <end position="24"/>
    </location>
</feature>
<dbReference type="RefSeq" id="WP_169453252.1">
    <property type="nucleotide sequence ID" value="NZ_CP051774.1"/>
</dbReference>
<feature type="chain" id="PRO_5032975116" description="Glycine zipper 2TM domain-containing protein" evidence="1">
    <location>
        <begin position="25"/>
        <end position="94"/>
    </location>
</feature>
<sequence length="94" mass="10115">MKTTTKIAGSVVILAFAMTGTSCMTTYDAAGRPVTSVDPGAAAAGAVAAGALGYAIGQNNSHDHYYYGGYRRPYYNPYGYRRGGYYGHRGHWHR</sequence>
<dbReference type="AlphaFoldDB" id="A0A858REJ6"/>
<reference evidence="2 3" key="1">
    <citation type="submission" date="2020-04" db="EMBL/GenBank/DDBJ databases">
        <title>Luteolibacter sp. G-1-1-1 isolated from soil.</title>
        <authorList>
            <person name="Dahal R.H."/>
        </authorList>
    </citation>
    <scope>NUCLEOTIDE SEQUENCE [LARGE SCALE GENOMIC DNA]</scope>
    <source>
        <strain evidence="2 3">G-1-1-1</strain>
    </source>
</reference>
<name>A0A858REJ6_9BACT</name>
<evidence type="ECO:0008006" key="4">
    <source>
        <dbReference type="Google" id="ProtNLM"/>
    </source>
</evidence>